<dbReference type="Proteomes" id="UP001142462">
    <property type="component" value="Unassembled WGS sequence"/>
</dbReference>
<reference evidence="4" key="2">
    <citation type="submission" date="2023-01" db="EMBL/GenBank/DDBJ databases">
        <authorList>
            <person name="Sun Q."/>
            <person name="Evtushenko L."/>
        </authorList>
    </citation>
    <scope>NUCLEOTIDE SEQUENCE</scope>
    <source>
        <strain evidence="4">VKM Ac-1020</strain>
    </source>
</reference>
<comment type="caution">
    <text evidence="4">The sequence shown here is derived from an EMBL/GenBank/DDBJ whole genome shotgun (WGS) entry which is preliminary data.</text>
</comment>
<dbReference type="PROSITE" id="PS50006">
    <property type="entry name" value="FHA_DOMAIN"/>
    <property type="match status" value="1"/>
</dbReference>
<protein>
    <recommendedName>
        <fullName evidence="3">FHA domain-containing protein</fullName>
    </recommendedName>
</protein>
<feature type="region of interest" description="Disordered" evidence="2">
    <location>
        <begin position="35"/>
        <end position="86"/>
    </location>
</feature>
<name>A0A9W6H2G9_9MICO</name>
<dbReference type="AlphaFoldDB" id="A0A9W6H2G9"/>
<evidence type="ECO:0000256" key="1">
    <source>
        <dbReference type="ARBA" id="ARBA00022553"/>
    </source>
</evidence>
<accession>A0A9W6H2G9</accession>
<dbReference type="Gene3D" id="2.60.200.20">
    <property type="match status" value="1"/>
</dbReference>
<evidence type="ECO:0000313" key="5">
    <source>
        <dbReference type="Proteomes" id="UP001142462"/>
    </source>
</evidence>
<keyword evidence="1" id="KW-0597">Phosphoprotein</keyword>
<dbReference type="InterPro" id="IPR008984">
    <property type="entry name" value="SMAD_FHA_dom_sf"/>
</dbReference>
<dbReference type="InterPro" id="IPR000253">
    <property type="entry name" value="FHA_dom"/>
</dbReference>
<gene>
    <name evidence="4" type="ORF">GCM10017576_10280</name>
</gene>
<dbReference type="EMBL" id="BSEJ01000003">
    <property type="protein sequence ID" value="GLJ60899.1"/>
    <property type="molecule type" value="Genomic_DNA"/>
</dbReference>
<organism evidence="4 5">
    <name type="scientific">Microbacterium barkeri</name>
    <dbReference type="NCBI Taxonomy" id="33917"/>
    <lineage>
        <taxon>Bacteria</taxon>
        <taxon>Bacillati</taxon>
        <taxon>Actinomycetota</taxon>
        <taxon>Actinomycetes</taxon>
        <taxon>Micrococcales</taxon>
        <taxon>Microbacteriaceae</taxon>
        <taxon>Microbacterium</taxon>
    </lineage>
</organism>
<feature type="domain" description="FHA" evidence="3">
    <location>
        <begin position="112"/>
        <end position="166"/>
    </location>
</feature>
<dbReference type="SUPFAM" id="SSF49879">
    <property type="entry name" value="SMAD/FHA domain"/>
    <property type="match status" value="1"/>
</dbReference>
<proteinExistence type="predicted"/>
<sequence length="202" mass="21017">MASARCAYCAATLEPSSMYCLACGQLVLTTRADRAADDGWEPTERSAAPAPVPPAEPAADSRAGTAPSAPSWTPPDIAPPATRAAARAREAWGERVRLVFSTGEDVIVSGSAVIGRRPEQTAATLGAQAVEVADTTRSMSRVHLYLELERGTLRAGDAGSGNGSSLRRGDRTIPLPVGEERVEVRPGDALRVGDVEIALSPA</sequence>
<evidence type="ECO:0000313" key="4">
    <source>
        <dbReference type="EMBL" id="GLJ60899.1"/>
    </source>
</evidence>
<keyword evidence="5" id="KW-1185">Reference proteome</keyword>
<evidence type="ECO:0000259" key="3">
    <source>
        <dbReference type="PROSITE" id="PS50006"/>
    </source>
</evidence>
<reference evidence="4" key="1">
    <citation type="journal article" date="2014" name="Int. J. Syst. Evol. Microbiol.">
        <title>Complete genome sequence of Corynebacterium casei LMG S-19264T (=DSM 44701T), isolated from a smear-ripened cheese.</title>
        <authorList>
            <consortium name="US DOE Joint Genome Institute (JGI-PGF)"/>
            <person name="Walter F."/>
            <person name="Albersmeier A."/>
            <person name="Kalinowski J."/>
            <person name="Ruckert C."/>
        </authorList>
    </citation>
    <scope>NUCLEOTIDE SEQUENCE</scope>
    <source>
        <strain evidence="4">VKM Ac-1020</strain>
    </source>
</reference>
<dbReference type="CDD" id="cd00060">
    <property type="entry name" value="FHA"/>
    <property type="match status" value="1"/>
</dbReference>
<evidence type="ECO:0000256" key="2">
    <source>
        <dbReference type="SAM" id="MobiDB-lite"/>
    </source>
</evidence>
<dbReference type="RefSeq" id="WP_271172611.1">
    <property type="nucleotide sequence ID" value="NZ_BSEJ01000003.1"/>
</dbReference>